<feature type="compositionally biased region" description="Basic and acidic residues" evidence="2">
    <location>
        <begin position="1089"/>
        <end position="1099"/>
    </location>
</feature>
<evidence type="ECO:0000256" key="2">
    <source>
        <dbReference type="SAM" id="MobiDB-lite"/>
    </source>
</evidence>
<comment type="caution">
    <text evidence="3">The sequence shown here is derived from an EMBL/GenBank/DDBJ whole genome shotgun (WGS) entry which is preliminary data.</text>
</comment>
<sequence length="2641" mass="282253">MTISEGLADHFAGDAVIFADRADSGSQIAPRLGAPWPATWTVQIALSDVETPNQPSGVEGKEDLLASLRQAIEALRGKGVSTLAVGSRGGHGDGEALATATLGALLDVCGEAARAEQSKKATKEQSPIELHFVGESPVLKGLLECWIQISGDAGFINAMRDAGQADGPAWLSEAWKQLSEDGAMRGIMASQFLKLANVVKQVLEKEEILDSGHFAANPDSRLRWLDVNMYHICQHFILPLTRRESCSYVELVASDLQPPEWMVSHAWSTNFAATVSMLSSHARSRNKPDDGSDRQQVALVATKGKNTFPLPVGVADWGGDTSAVQDQLRDVQQIHASSGPTSGAFAAILGDGSVVTWGRADCGGDSSAVQDQLRDVQQIQASDLAFAAILGDGSVVTWGDAQYGGDSSAVQEQLRDVQQIQASESAFAAILGDGSVITWGEAGWGGDSSAVQEQLRDEQQIQASYDAFAAILGDGSVVTWGRDERGGDSSAVREQLKNVQQIQASGGAFAAILGDGSVVTWGGATCGGDSSAVQDQLRDVQQIQASERAFAAILGDGSVVTWGDAYDGGDSSAVQDQLRDVQQIQASYDAFAAILGDGSVVTWGNAAFGGNSSAVLEQLRDVQQIQASFLAWMQTSYWCCTLANNQHDLSALREADLMKTPFARVLLWGDAGSGGDSSAVQDQLRDVQQIQASHSAFAAIRSDGSVVSWGDAGSGGDSSAVQDQLRDVQQIQASSHAFAAIRGDGSVVTWFGWVVTWFGVAYSSAVQDQLRDVQQIQASCGAFAAIPGDGSVVTWGDADYGGDCTAVQDQLRDVQQIQASESAFAAILGDGSVITWGNAGWGGDSSAVQEQLRDVQQIQASNGAFAAILGDRSVVAWGKATFGGDSSAVQDQLRDVQQIQASDRAFAAIRTDGSVVTWGPAFEHFDVTLWPSSVHGAVGPIPEAFLHESSPTDSTADSTAVVFRCKQGGLLRGIEDYARSGLDCGGHHSSPKFRELPFLRMGGGRKQGKPWDKGGDWRQYQPPSWQVWRGAYSPARKETPAPMLQYDQVALPGSGSQSNRGARQNAVDDDEEPEGGLRRDLQKALTSAKKADQKARKIREHLTTRREQWSLYERQMKEAFNTQKKRYEQEVKRLEKDLESAHSAGQQAIADFTSEVQALVAGGARAAPAAPQDSAWEDLIRADMEVEPSGYFAEALALAGRAGRRLPGFGSEYAAQLQQAMLLQAQQQQNVRPPSHPGPMTGPPPGLAPVPAAAPPDIGEGSAPDAMYASAAPRDPYFFSPSARRPPSSPREGREAKTPRHNSRPRPHPYGGNTRAEDELSLEERLRAKRAEAAAELAAHPEGGHPLGGGASAHDAPPPAAAGAALRPFGRLAPQTNLLAHATIEEDDDDLDLGEDLAGISGDPPVLGVMHMPGLDLVRSTFSFFTLPSPGYLTLIRFPGLIHRVSDGYSAIILDLSRVGGLYFATVLPRSITLDELVQYIRPLTTADEEELYLYIGTRRTPWPAGAIVSLKDGDVIEASKFHEEVPPILRAEAVFEQRPFGPMHHFFRLPTYDGICIMHDQRRFVASAHHHYGETVIDHVTRCLRLPSEQIATCTFPIGNLDVQGQSCAFLVAVADMPEGAYQQDAPERQDMFVLCDFRPLGLKPRFVHTHVPYVHVPSILSNFSIMTPSGMRVDVLGGIGGDGNIRVNANSTLLFFAQELPSDSSEPPSSAQPHESAEEGEAHSSPGLVADNDSEYLATPGRNANAAEGSDADMIAASLDTGFEELSPLPTRDAVVGTDESSTTVRAFVYVPDTFAELIDVAVNIPCGVEDVRAAVQAVRTEPSKSTFPSLQLVAPQPCTGFLFMLAAPSWLNSRPIILFDCQRITGTIFARVVHPCLTRESLLLAAGMPHGATHEVYVHGLLQPLDVGQRITIIPGMLISVVPYGCGAPATFDAPTMLQQRQMWGLDHPLPGVEYHPGRHFLVLTDAWPIDFNVVDGRRQLFRADLVATMRASEDRLTIKASHPRIWDASVQGHMCSGVIVATEQLSKVPCPPARRPEARLILILDCRPMLLGIRWLLAGNRVVPTTDITGPFVTHCPPGYTIRVRGGLAGTDDQVPHGHLLLQHGLVLTLSFVHGPWGEYSDGTDLQPPQPPFDPDGPSDADTAGSPPHYGDGGVSGRAGPVIVPQRGRSRSPRGDGGTGGSAALSLTVRAAILGHSAAAVSGSFVEPNLQGVLGICRVAYALSASFSCSSGLSIPGPLGALSSCSAFHRAGPFSAISTRLLQSEVGSLSVDSGALQAARAAFAGLGFHWPMDPLNALPPPLVEQDDEVDSRSADDGPLLVDIVVCILGPEYAAEHLAMQIIVPQTPEELLDVVETCRRRDHQQFFPALHVVEPQPDARWAVILMVPAWPHGPMVCLDLTAIDGRIFAAIAPWTADRFSVLALASLSPAAAVDVVVPGLPAPLVDGQEFFPDTGMCIRFCPPGRPAIQEVSLTQMLRSHLTWDNSVPFPQEVGDPRSDCLIAGLSCWDGYVCKSVMVRFLLPLLKCGGVSLLMLLLQQTRMKALPFLQIPQPVLRMLCWILATQPMLTALKTCRMLSPNQVDVILGVPILPPAPQTLGKLVTLTTPFFEGNAVFQYLSRGALPPALSVVSAALAPLS</sequence>
<gene>
    <name evidence="3" type="primary">HERC1</name>
    <name evidence="3" type="ORF">AK812_SmicGene15781</name>
</gene>
<reference evidence="3 4" key="1">
    <citation type="submission" date="2016-02" db="EMBL/GenBank/DDBJ databases">
        <title>Genome analysis of coral dinoflagellate symbionts highlights evolutionary adaptations to a symbiotic lifestyle.</title>
        <authorList>
            <person name="Aranda M."/>
            <person name="Li Y."/>
            <person name="Liew Y.J."/>
            <person name="Baumgarten S."/>
            <person name="Simakov O."/>
            <person name="Wilson M."/>
            <person name="Piel J."/>
            <person name="Ashoor H."/>
            <person name="Bougouffa S."/>
            <person name="Bajic V.B."/>
            <person name="Ryu T."/>
            <person name="Ravasi T."/>
            <person name="Bayer T."/>
            <person name="Micklem G."/>
            <person name="Kim H."/>
            <person name="Bhak J."/>
            <person name="Lajeunesse T.C."/>
            <person name="Voolstra C.R."/>
        </authorList>
    </citation>
    <scope>NUCLEOTIDE SEQUENCE [LARGE SCALE GENOMIC DNA]</scope>
    <source>
        <strain evidence="3 4">CCMP2467</strain>
    </source>
</reference>
<dbReference type="EMBL" id="LSRX01000291">
    <property type="protein sequence ID" value="OLQ01465.1"/>
    <property type="molecule type" value="Genomic_DNA"/>
</dbReference>
<feature type="coiled-coil region" evidence="1">
    <location>
        <begin position="1117"/>
        <end position="1144"/>
    </location>
</feature>
<dbReference type="SUPFAM" id="SSF50985">
    <property type="entry name" value="RCC1/BLIP-II"/>
    <property type="match status" value="2"/>
</dbReference>
<dbReference type="Proteomes" id="UP000186817">
    <property type="component" value="Unassembled WGS sequence"/>
</dbReference>
<name>A0A1Q9E213_SYMMI</name>
<feature type="region of interest" description="Disordered" evidence="2">
    <location>
        <begin position="1049"/>
        <end position="1099"/>
    </location>
</feature>
<feature type="region of interest" description="Disordered" evidence="2">
    <location>
        <begin position="1331"/>
        <end position="1364"/>
    </location>
</feature>
<keyword evidence="1" id="KW-0175">Coiled coil</keyword>
<dbReference type="Gene3D" id="2.130.10.30">
    <property type="entry name" value="Regulator of chromosome condensation 1/beta-lactamase-inhibitor protein II"/>
    <property type="match status" value="3"/>
</dbReference>
<dbReference type="OrthoDB" id="412050at2759"/>
<dbReference type="InterPro" id="IPR009091">
    <property type="entry name" value="RCC1/BLIP-II"/>
</dbReference>
<feature type="region of interest" description="Disordered" evidence="2">
    <location>
        <begin position="1702"/>
        <end position="1751"/>
    </location>
</feature>
<dbReference type="PANTHER" id="PTHR45982:SF1">
    <property type="entry name" value="REGULATOR OF CHROMOSOME CONDENSATION"/>
    <property type="match status" value="1"/>
</dbReference>
<organism evidence="3 4">
    <name type="scientific">Symbiodinium microadriaticum</name>
    <name type="common">Dinoflagellate</name>
    <name type="synonym">Zooxanthella microadriatica</name>
    <dbReference type="NCBI Taxonomy" id="2951"/>
    <lineage>
        <taxon>Eukaryota</taxon>
        <taxon>Sar</taxon>
        <taxon>Alveolata</taxon>
        <taxon>Dinophyceae</taxon>
        <taxon>Suessiales</taxon>
        <taxon>Symbiodiniaceae</taxon>
        <taxon>Symbiodinium</taxon>
    </lineage>
</organism>
<protein>
    <submittedName>
        <fullName evidence="3">Putative E3 ubiquitin-protein ligase HERC1</fullName>
    </submittedName>
</protein>
<evidence type="ECO:0000256" key="1">
    <source>
        <dbReference type="SAM" id="Coils"/>
    </source>
</evidence>
<dbReference type="PANTHER" id="PTHR45982">
    <property type="entry name" value="REGULATOR OF CHROMOSOME CONDENSATION"/>
    <property type="match status" value="1"/>
</dbReference>
<accession>A0A1Q9E213</accession>
<feature type="compositionally biased region" description="Pro residues" evidence="2">
    <location>
        <begin position="1234"/>
        <end position="1254"/>
    </location>
</feature>
<dbReference type="InterPro" id="IPR051553">
    <property type="entry name" value="Ran_GTPase-activating"/>
</dbReference>
<keyword evidence="4" id="KW-1185">Reference proteome</keyword>
<evidence type="ECO:0000313" key="3">
    <source>
        <dbReference type="EMBL" id="OLQ01465.1"/>
    </source>
</evidence>
<feature type="region of interest" description="Disordered" evidence="2">
    <location>
        <begin position="2124"/>
        <end position="2185"/>
    </location>
</feature>
<feature type="region of interest" description="Disordered" evidence="2">
    <location>
        <begin position="1224"/>
        <end position="1319"/>
    </location>
</feature>
<evidence type="ECO:0000313" key="4">
    <source>
        <dbReference type="Proteomes" id="UP000186817"/>
    </source>
</evidence>
<proteinExistence type="predicted"/>